<proteinExistence type="predicted"/>
<organism evidence="2 3">
    <name type="scientific">Globodera pallida</name>
    <name type="common">Potato cyst nematode worm</name>
    <name type="synonym">Heterodera pallida</name>
    <dbReference type="NCBI Taxonomy" id="36090"/>
    <lineage>
        <taxon>Eukaryota</taxon>
        <taxon>Metazoa</taxon>
        <taxon>Ecdysozoa</taxon>
        <taxon>Nematoda</taxon>
        <taxon>Chromadorea</taxon>
        <taxon>Rhabditida</taxon>
        <taxon>Tylenchina</taxon>
        <taxon>Tylenchomorpha</taxon>
        <taxon>Tylenchoidea</taxon>
        <taxon>Heteroderidae</taxon>
        <taxon>Heteroderinae</taxon>
        <taxon>Globodera</taxon>
    </lineage>
</organism>
<feature type="region of interest" description="Disordered" evidence="1">
    <location>
        <begin position="1"/>
        <end position="30"/>
    </location>
</feature>
<accession>A0A183CNL8</accession>
<dbReference type="Proteomes" id="UP000050741">
    <property type="component" value="Unassembled WGS sequence"/>
</dbReference>
<protein>
    <submittedName>
        <fullName evidence="3">EB1 C-terminal domain-containing protein</fullName>
    </submittedName>
</protein>
<reference evidence="3" key="2">
    <citation type="submission" date="2016-06" db="UniProtKB">
        <authorList>
            <consortium name="WormBaseParasite"/>
        </authorList>
    </citation>
    <scope>IDENTIFICATION</scope>
</reference>
<name>A0A183CNL8_GLOPA</name>
<reference evidence="2" key="1">
    <citation type="submission" date="2014-05" db="EMBL/GenBank/DDBJ databases">
        <title>The genome and life-stage specific transcriptomes of Globodera pallida elucidate key aspects of plant parasitism by a cyst nematode.</title>
        <authorList>
            <person name="Cotton J.A."/>
            <person name="Lilley C.J."/>
            <person name="Jones L.M."/>
            <person name="Kikuchi T."/>
            <person name="Reid A.J."/>
            <person name="Thorpe P."/>
            <person name="Tsai I.J."/>
            <person name="Beasley H."/>
            <person name="Blok V."/>
            <person name="Cock P.J.A."/>
            <person name="Van den Akker S.E."/>
            <person name="Holroyd N."/>
            <person name="Hunt M."/>
            <person name="Mantelin S."/>
            <person name="Naghra H."/>
            <person name="Pain A."/>
            <person name="Palomares-Rius J.E."/>
            <person name="Zarowiecki M."/>
            <person name="Berriman M."/>
            <person name="Jones J.T."/>
            <person name="Urwin P.E."/>
        </authorList>
    </citation>
    <scope>NUCLEOTIDE SEQUENCE [LARGE SCALE GENOMIC DNA]</scope>
    <source>
        <strain evidence="2">Lindley</strain>
    </source>
</reference>
<dbReference type="WBParaSite" id="GPLIN_001447500">
    <property type="protein sequence ID" value="GPLIN_001447500"/>
    <property type="gene ID" value="GPLIN_001447500"/>
</dbReference>
<evidence type="ECO:0000313" key="2">
    <source>
        <dbReference type="Proteomes" id="UP000050741"/>
    </source>
</evidence>
<keyword evidence="2" id="KW-1185">Reference proteome</keyword>
<evidence type="ECO:0000256" key="1">
    <source>
        <dbReference type="SAM" id="MobiDB-lite"/>
    </source>
</evidence>
<evidence type="ECO:0000313" key="3">
    <source>
        <dbReference type="WBParaSite" id="GPLIN_001447500"/>
    </source>
</evidence>
<feature type="region of interest" description="Disordered" evidence="1">
    <location>
        <begin position="47"/>
        <end position="109"/>
    </location>
</feature>
<dbReference type="AlphaFoldDB" id="A0A183CNL8"/>
<sequence>MNKRLFAVSTTNSNRGAGKPFPGAIPTEGGPEEYEVQMEVTNEPHCLEDDAEEQPVKSQRPTVTRRALGVSSAGFRAPRSPPAKKKRPVPTDAVRGPRHSPPLKDIGLGRADYSGRSVCSVEELTALEQRVKALEDNAQRHGEKLVRLYGMMDGLVEDVCGSVRRTTDELSVTVLRAVDEISDDVTYALRCIYHELREDEEE</sequence>